<dbReference type="PANTHER" id="PTHR10584:SF166">
    <property type="entry name" value="RIBOKINASE"/>
    <property type="match status" value="1"/>
</dbReference>
<evidence type="ECO:0000259" key="5">
    <source>
        <dbReference type="Pfam" id="PF00294"/>
    </source>
</evidence>
<reference evidence="6 7" key="1">
    <citation type="submission" date="2024-04" db="EMBL/GenBank/DDBJ databases">
        <title>draft genome sequnece of Paenibacillus filicis.</title>
        <authorList>
            <person name="Kim D.-U."/>
        </authorList>
    </citation>
    <scope>NUCLEOTIDE SEQUENCE [LARGE SCALE GENOMIC DNA]</scope>
    <source>
        <strain evidence="6 7">KACC14197</strain>
    </source>
</reference>
<dbReference type="PRINTS" id="PR00990">
    <property type="entry name" value="RIBOKINASE"/>
</dbReference>
<feature type="domain" description="Carbohydrate kinase PfkB" evidence="5">
    <location>
        <begin position="34"/>
        <end position="293"/>
    </location>
</feature>
<organism evidence="6 7">
    <name type="scientific">Paenibacillus filicis</name>
    <dbReference type="NCBI Taxonomy" id="669464"/>
    <lineage>
        <taxon>Bacteria</taxon>
        <taxon>Bacillati</taxon>
        <taxon>Bacillota</taxon>
        <taxon>Bacilli</taxon>
        <taxon>Bacillales</taxon>
        <taxon>Paenibacillaceae</taxon>
        <taxon>Paenibacillus</taxon>
    </lineage>
</organism>
<evidence type="ECO:0000313" key="6">
    <source>
        <dbReference type="EMBL" id="MEK8129449.1"/>
    </source>
</evidence>
<dbReference type="SUPFAM" id="SSF53613">
    <property type="entry name" value="Ribokinase-like"/>
    <property type="match status" value="1"/>
</dbReference>
<dbReference type="Pfam" id="PF00294">
    <property type="entry name" value="PfkB"/>
    <property type="match status" value="1"/>
</dbReference>
<keyword evidence="7" id="KW-1185">Reference proteome</keyword>
<dbReference type="PANTHER" id="PTHR10584">
    <property type="entry name" value="SUGAR KINASE"/>
    <property type="match status" value="1"/>
</dbReference>
<dbReference type="PROSITE" id="PS00584">
    <property type="entry name" value="PFKB_KINASES_2"/>
    <property type="match status" value="1"/>
</dbReference>
<evidence type="ECO:0000256" key="2">
    <source>
        <dbReference type="ARBA" id="ARBA00022679"/>
    </source>
</evidence>
<dbReference type="RefSeq" id="WP_341416560.1">
    <property type="nucleotide sequence ID" value="NZ_JBBPCC010000010.1"/>
</dbReference>
<dbReference type="InterPro" id="IPR029056">
    <property type="entry name" value="Ribokinase-like"/>
</dbReference>
<dbReference type="Gene3D" id="3.40.1190.20">
    <property type="match status" value="1"/>
</dbReference>
<dbReference type="Proteomes" id="UP001469365">
    <property type="component" value="Unassembled WGS sequence"/>
</dbReference>
<proteinExistence type="inferred from homology"/>
<dbReference type="InterPro" id="IPR011611">
    <property type="entry name" value="PfkB_dom"/>
</dbReference>
<comment type="caution">
    <text evidence="6">The sequence shown here is derived from an EMBL/GenBank/DDBJ whole genome shotgun (WGS) entry which is preliminary data.</text>
</comment>
<dbReference type="GO" id="GO:0016301">
    <property type="term" value="F:kinase activity"/>
    <property type="evidence" value="ECO:0007669"/>
    <property type="project" value="UniProtKB-KW"/>
</dbReference>
<protein>
    <submittedName>
        <fullName evidence="6">Carbohydrate kinase family protein</fullName>
    </submittedName>
</protein>
<evidence type="ECO:0000256" key="1">
    <source>
        <dbReference type="ARBA" id="ARBA00010688"/>
    </source>
</evidence>
<accession>A0ABU9DL05</accession>
<comment type="similarity">
    <text evidence="1 4">Belongs to the carbohydrate kinase PfkB family.</text>
</comment>
<dbReference type="InterPro" id="IPR002173">
    <property type="entry name" value="Carboh/pur_kinase_PfkB_CS"/>
</dbReference>
<sequence length="302" mass="33218">MDNYDILICGPIFTDLIFSGVPRMPEPGEEVFSQGFDITCGGSTYITSVAMARLGMKVGVLAPLGEDFLSKFIQEQLRQEGLSTEHVYHAGRSFRQVTAAINCGGDRAFVTYQDSLDHEGYIAYLLDTLDRMETSMLVINARREYEPVIRKARDQGVTIVLDIGWDDEWIYSTELKELLRLGDWFTPNLSEALAISGQDRPEEALKMLCNLVRTPVIKLGPAGAMFRAEDGIRYVPVTSVQDPVDTTGAGDNFLAGLLTGVLKGWELTDAIRLGNYCGAQSVQGIGGNAVSPTWEQVLSSFK</sequence>
<evidence type="ECO:0000256" key="4">
    <source>
        <dbReference type="RuleBase" id="RU003704"/>
    </source>
</evidence>
<gene>
    <name evidence="6" type="ORF">WMW72_16195</name>
</gene>
<evidence type="ECO:0000256" key="3">
    <source>
        <dbReference type="ARBA" id="ARBA00022777"/>
    </source>
</evidence>
<keyword evidence="2 4" id="KW-0808">Transferase</keyword>
<keyword evidence="3 4" id="KW-0418">Kinase</keyword>
<dbReference type="EMBL" id="JBBPCC010000010">
    <property type="protein sequence ID" value="MEK8129449.1"/>
    <property type="molecule type" value="Genomic_DNA"/>
</dbReference>
<name>A0ABU9DL05_9BACL</name>
<dbReference type="InterPro" id="IPR002139">
    <property type="entry name" value="Ribo/fructo_kinase"/>
</dbReference>
<evidence type="ECO:0000313" key="7">
    <source>
        <dbReference type="Proteomes" id="UP001469365"/>
    </source>
</evidence>